<evidence type="ECO:0000313" key="3">
    <source>
        <dbReference type="EnsemblMetazoa" id="ISCW017208-PA"/>
    </source>
</evidence>
<sequence length="58" mass="6183">PAVFGVRVPRSSEAKTREPTNSPGWSLSMRTSAMKRNSSARDPSSTSGTSSLQRTASK</sequence>
<name>B7P8S2_IXOSC</name>
<dbReference type="VEuPathDB" id="VectorBase:ISCI017208"/>
<dbReference type="HOGENOM" id="CLU_2984937_0_0_1"/>
<organism>
    <name type="scientific">Ixodes scapularis</name>
    <name type="common">Black-legged tick</name>
    <name type="synonym">Deer tick</name>
    <dbReference type="NCBI Taxonomy" id="6945"/>
    <lineage>
        <taxon>Eukaryota</taxon>
        <taxon>Metazoa</taxon>
        <taxon>Ecdysozoa</taxon>
        <taxon>Arthropoda</taxon>
        <taxon>Chelicerata</taxon>
        <taxon>Arachnida</taxon>
        <taxon>Acari</taxon>
        <taxon>Parasitiformes</taxon>
        <taxon>Ixodida</taxon>
        <taxon>Ixodoidea</taxon>
        <taxon>Ixodidae</taxon>
        <taxon>Ixodinae</taxon>
        <taxon>Ixodes</taxon>
    </lineage>
</organism>
<keyword evidence="4" id="KW-1185">Reference proteome</keyword>
<gene>
    <name evidence="2" type="ORF">IscW_ISCW017208</name>
</gene>
<dbReference type="EnsemblMetazoa" id="ISCW017208-RA">
    <property type="protein sequence ID" value="ISCW017208-PA"/>
    <property type="gene ID" value="ISCW017208"/>
</dbReference>
<dbReference type="PaxDb" id="6945-B7P8S2"/>
<evidence type="ECO:0000313" key="2">
    <source>
        <dbReference type="EMBL" id="EEC02994.1"/>
    </source>
</evidence>
<accession>B7P8S2</accession>
<feature type="region of interest" description="Disordered" evidence="1">
    <location>
        <begin position="1"/>
        <end position="58"/>
    </location>
</feature>
<dbReference type="EMBL" id="ABJB011107194">
    <property type="status" value="NOT_ANNOTATED_CDS"/>
    <property type="molecule type" value="Genomic_DNA"/>
</dbReference>
<dbReference type="EMBL" id="DS659042">
    <property type="protein sequence ID" value="EEC02994.1"/>
    <property type="molecule type" value="Genomic_DNA"/>
</dbReference>
<dbReference type="InParanoid" id="B7P8S2"/>
<evidence type="ECO:0000256" key="1">
    <source>
        <dbReference type="SAM" id="MobiDB-lite"/>
    </source>
</evidence>
<dbReference type="Proteomes" id="UP000001555">
    <property type="component" value="Unassembled WGS sequence"/>
</dbReference>
<feature type="compositionally biased region" description="Polar residues" evidence="1">
    <location>
        <begin position="19"/>
        <end position="58"/>
    </location>
</feature>
<reference evidence="2 4" key="1">
    <citation type="submission" date="2008-03" db="EMBL/GenBank/DDBJ databases">
        <title>Annotation of Ixodes scapularis.</title>
        <authorList>
            <consortium name="Ixodes scapularis Genome Project Consortium"/>
            <person name="Caler E."/>
            <person name="Hannick L.I."/>
            <person name="Bidwell S."/>
            <person name="Joardar V."/>
            <person name="Thiagarajan M."/>
            <person name="Amedeo P."/>
            <person name="Galinsky K.J."/>
            <person name="Schobel S."/>
            <person name="Inman J."/>
            <person name="Hostetler J."/>
            <person name="Miller J."/>
            <person name="Hammond M."/>
            <person name="Megy K."/>
            <person name="Lawson D."/>
            <person name="Kodira C."/>
            <person name="Sutton G."/>
            <person name="Meyer J."/>
            <person name="Hill C.A."/>
            <person name="Birren B."/>
            <person name="Nene V."/>
            <person name="Collins F."/>
            <person name="Alarcon-Chaidez F."/>
            <person name="Wikel S."/>
            <person name="Strausberg R."/>
        </authorList>
    </citation>
    <scope>NUCLEOTIDE SEQUENCE [LARGE SCALE GENOMIC DNA]</scope>
    <source>
        <strain evidence="4">Wikel</strain>
        <strain evidence="2">Wikel colony</strain>
    </source>
</reference>
<reference evidence="3" key="2">
    <citation type="submission" date="2020-05" db="UniProtKB">
        <authorList>
            <consortium name="EnsemblMetazoa"/>
        </authorList>
    </citation>
    <scope>IDENTIFICATION</scope>
    <source>
        <strain evidence="3">wikel</strain>
    </source>
</reference>
<protein>
    <submittedName>
        <fullName evidence="2 3">Uncharacterized protein</fullName>
    </submittedName>
</protein>
<dbReference type="AlphaFoldDB" id="B7P8S2"/>
<proteinExistence type="predicted"/>
<feature type="non-terminal residue" evidence="2">
    <location>
        <position position="1"/>
    </location>
</feature>
<feature type="non-terminal residue" evidence="2">
    <location>
        <position position="58"/>
    </location>
</feature>
<evidence type="ECO:0000313" key="4">
    <source>
        <dbReference type="Proteomes" id="UP000001555"/>
    </source>
</evidence>
<dbReference type="VEuPathDB" id="VectorBase:ISCW017208"/>